<evidence type="ECO:0000259" key="1">
    <source>
        <dbReference type="Pfam" id="PF08447"/>
    </source>
</evidence>
<dbReference type="EMBL" id="FRAA01000004">
    <property type="protein sequence ID" value="SHK36103.1"/>
    <property type="molecule type" value="Genomic_DNA"/>
</dbReference>
<organism evidence="2 3">
    <name type="scientific">Reichenbachiella agariperforans</name>
    <dbReference type="NCBI Taxonomy" id="156994"/>
    <lineage>
        <taxon>Bacteria</taxon>
        <taxon>Pseudomonadati</taxon>
        <taxon>Bacteroidota</taxon>
        <taxon>Cytophagia</taxon>
        <taxon>Cytophagales</taxon>
        <taxon>Reichenbachiellaceae</taxon>
        <taxon>Reichenbachiella</taxon>
    </lineage>
</organism>
<dbReference type="Proteomes" id="UP000184474">
    <property type="component" value="Unassembled WGS sequence"/>
</dbReference>
<accession>A0A1M6RUF0</accession>
<evidence type="ECO:0000313" key="3">
    <source>
        <dbReference type="Proteomes" id="UP000184474"/>
    </source>
</evidence>
<dbReference type="InterPro" id="IPR035965">
    <property type="entry name" value="PAS-like_dom_sf"/>
</dbReference>
<dbReference type="AlphaFoldDB" id="A0A1M6RUF0"/>
<dbReference type="Pfam" id="PF08447">
    <property type="entry name" value="PAS_3"/>
    <property type="match status" value="1"/>
</dbReference>
<dbReference type="Gene3D" id="3.30.450.20">
    <property type="entry name" value="PAS domain"/>
    <property type="match status" value="1"/>
</dbReference>
<gene>
    <name evidence="2" type="ORF">SAMN04488028_104297</name>
</gene>
<dbReference type="SUPFAM" id="SSF55785">
    <property type="entry name" value="PYP-like sensor domain (PAS domain)"/>
    <property type="match status" value="1"/>
</dbReference>
<name>A0A1M6RUF0_REIAG</name>
<dbReference type="RefSeq" id="WP_084190534.1">
    <property type="nucleotide sequence ID" value="NZ_FRAA01000004.1"/>
</dbReference>
<protein>
    <submittedName>
        <fullName evidence="2">PAS fold-containing protein</fullName>
    </submittedName>
</protein>
<dbReference type="STRING" id="156994.SAMN04488028_104297"/>
<evidence type="ECO:0000313" key="2">
    <source>
        <dbReference type="EMBL" id="SHK36103.1"/>
    </source>
</evidence>
<proteinExistence type="predicted"/>
<sequence>MMNNQPYQSFSAKESRSKRALSNWQEFQLALVNREAQWFYEVEKMEGAGAWEISLTKNGDLERHTLAWSESLYILYGYEPYKVEPTMELFAYHVEPRQLESVVDAIKSQLSLAGSFEVEHDIVIQSGERRRIIQKGKVVLNSKGERLGILGITQLVREGIEN</sequence>
<feature type="domain" description="PAS fold-3" evidence="1">
    <location>
        <begin position="66"/>
        <end position="152"/>
    </location>
</feature>
<keyword evidence="3" id="KW-1185">Reference proteome</keyword>
<reference evidence="3" key="1">
    <citation type="submission" date="2016-11" db="EMBL/GenBank/DDBJ databases">
        <authorList>
            <person name="Varghese N."/>
            <person name="Submissions S."/>
        </authorList>
    </citation>
    <scope>NUCLEOTIDE SEQUENCE [LARGE SCALE GENOMIC DNA]</scope>
    <source>
        <strain evidence="3">DSM 26134</strain>
    </source>
</reference>
<dbReference type="InterPro" id="IPR013655">
    <property type="entry name" value="PAS_fold_3"/>
</dbReference>